<dbReference type="Proteomes" id="UP001596108">
    <property type="component" value="Unassembled WGS sequence"/>
</dbReference>
<dbReference type="PANTHER" id="PTHR14226:SF25">
    <property type="entry name" value="PHOSPHOESTERASE"/>
    <property type="match status" value="1"/>
</dbReference>
<feature type="short sequence motif" description="GXGXXG" evidence="4">
    <location>
        <begin position="10"/>
        <end position="15"/>
    </location>
</feature>
<keyword evidence="2 4" id="KW-0442">Lipid degradation</keyword>
<dbReference type="InterPro" id="IPR045943">
    <property type="entry name" value="DUF6363"/>
</dbReference>
<dbReference type="SUPFAM" id="SSF52151">
    <property type="entry name" value="FabD/lysophospholipase-like"/>
    <property type="match status" value="1"/>
</dbReference>
<dbReference type="RefSeq" id="WP_378112605.1">
    <property type="nucleotide sequence ID" value="NZ_JBHSNC010000045.1"/>
</dbReference>
<keyword evidence="7" id="KW-1185">Reference proteome</keyword>
<evidence type="ECO:0000256" key="4">
    <source>
        <dbReference type="PROSITE-ProRule" id="PRU01161"/>
    </source>
</evidence>
<dbReference type="Pfam" id="PF19890">
    <property type="entry name" value="DUF6363"/>
    <property type="match status" value="1"/>
</dbReference>
<keyword evidence="1 4" id="KW-0378">Hydrolase</keyword>
<feature type="active site" description="Proton acceptor" evidence="4">
    <location>
        <position position="160"/>
    </location>
</feature>
<protein>
    <submittedName>
        <fullName evidence="6">Patatin family protein</fullName>
    </submittedName>
</protein>
<gene>
    <name evidence="6" type="ORF">ACFPQ4_14580</name>
</gene>
<organism evidence="6 7">
    <name type="scientific">Cohnella yongneupensis</name>
    <dbReference type="NCBI Taxonomy" id="425006"/>
    <lineage>
        <taxon>Bacteria</taxon>
        <taxon>Bacillati</taxon>
        <taxon>Bacillota</taxon>
        <taxon>Bacilli</taxon>
        <taxon>Bacillales</taxon>
        <taxon>Paenibacillaceae</taxon>
        <taxon>Cohnella</taxon>
    </lineage>
</organism>
<sequence length="283" mass="32120">MSSIGLVLEGGGMRGIYTAGVLEYFSEHNVYFPYTVGVSAGACMAASYLSRQLGRNRVVNVNWVSDPRYISWRNLWRKGQLFGMDFIFDEIPNALVPFDYDAFLQGQEELAIGTTDCETGEPIYYSKSDPGFDLLKVLRASSSLPFIAPIVEYGGKQLLDGGISDPIPLRQAEKDGYNRNIVILTRNADYRKSRNRFSWIVKRAYGKYPAFVDTMMRRHAIYNGTLDYIAEQERCGNTFVIRPTEPLAVGRMERNPAKLDALYLQGYKDAKHIMPSLQAWMER</sequence>
<dbReference type="InterPro" id="IPR016035">
    <property type="entry name" value="Acyl_Trfase/lysoPLipase"/>
</dbReference>
<dbReference type="PROSITE" id="PS51635">
    <property type="entry name" value="PNPLA"/>
    <property type="match status" value="1"/>
</dbReference>
<evidence type="ECO:0000256" key="1">
    <source>
        <dbReference type="ARBA" id="ARBA00022801"/>
    </source>
</evidence>
<accession>A0ABW0R0M5</accession>
<name>A0ABW0R0M5_9BACL</name>
<feature type="short sequence motif" description="GXSXG" evidence="4">
    <location>
        <begin position="37"/>
        <end position="41"/>
    </location>
</feature>
<evidence type="ECO:0000313" key="6">
    <source>
        <dbReference type="EMBL" id="MFC5530660.1"/>
    </source>
</evidence>
<dbReference type="Gene3D" id="3.40.1090.10">
    <property type="entry name" value="Cytosolic phospholipase A2 catalytic domain"/>
    <property type="match status" value="2"/>
</dbReference>
<dbReference type="PANTHER" id="PTHR14226">
    <property type="entry name" value="NEUROPATHY TARGET ESTERASE/SWISS CHEESE D.MELANOGASTER"/>
    <property type="match status" value="1"/>
</dbReference>
<dbReference type="InterPro" id="IPR037483">
    <property type="entry name" value="YjjU-like"/>
</dbReference>
<keyword evidence="3 4" id="KW-0443">Lipid metabolism</keyword>
<feature type="short sequence motif" description="DGA/G" evidence="4">
    <location>
        <begin position="160"/>
        <end position="162"/>
    </location>
</feature>
<dbReference type="CDD" id="cd07208">
    <property type="entry name" value="Pat_hypo_Ecoli_yjju_like"/>
    <property type="match status" value="1"/>
</dbReference>
<dbReference type="Pfam" id="PF01734">
    <property type="entry name" value="Patatin"/>
    <property type="match status" value="1"/>
</dbReference>
<feature type="active site" description="Nucleophile" evidence="4">
    <location>
        <position position="39"/>
    </location>
</feature>
<feature type="domain" description="PNPLA" evidence="5">
    <location>
        <begin position="6"/>
        <end position="173"/>
    </location>
</feature>
<dbReference type="InterPro" id="IPR002641">
    <property type="entry name" value="PNPLA_dom"/>
</dbReference>
<reference evidence="7" key="1">
    <citation type="journal article" date="2019" name="Int. J. Syst. Evol. Microbiol.">
        <title>The Global Catalogue of Microorganisms (GCM) 10K type strain sequencing project: providing services to taxonomists for standard genome sequencing and annotation.</title>
        <authorList>
            <consortium name="The Broad Institute Genomics Platform"/>
            <consortium name="The Broad Institute Genome Sequencing Center for Infectious Disease"/>
            <person name="Wu L."/>
            <person name="Ma J."/>
        </authorList>
    </citation>
    <scope>NUCLEOTIDE SEQUENCE [LARGE SCALE GENOMIC DNA]</scope>
    <source>
        <strain evidence="7">CGMCC 1.18578</strain>
    </source>
</reference>
<dbReference type="InterPro" id="IPR050301">
    <property type="entry name" value="NTE"/>
</dbReference>
<dbReference type="EMBL" id="JBHSNC010000045">
    <property type="protein sequence ID" value="MFC5530660.1"/>
    <property type="molecule type" value="Genomic_DNA"/>
</dbReference>
<evidence type="ECO:0000256" key="3">
    <source>
        <dbReference type="ARBA" id="ARBA00023098"/>
    </source>
</evidence>
<evidence type="ECO:0000259" key="5">
    <source>
        <dbReference type="PROSITE" id="PS51635"/>
    </source>
</evidence>
<comment type="caution">
    <text evidence="6">The sequence shown here is derived from an EMBL/GenBank/DDBJ whole genome shotgun (WGS) entry which is preliminary data.</text>
</comment>
<evidence type="ECO:0000313" key="7">
    <source>
        <dbReference type="Proteomes" id="UP001596108"/>
    </source>
</evidence>
<evidence type="ECO:0000256" key="2">
    <source>
        <dbReference type="ARBA" id="ARBA00022963"/>
    </source>
</evidence>
<proteinExistence type="predicted"/>